<dbReference type="EMBL" id="PFAK01000021">
    <property type="protein sequence ID" value="PIR96383.1"/>
    <property type="molecule type" value="Genomic_DNA"/>
</dbReference>
<organism evidence="2 3">
    <name type="scientific">Candidatus Doudnabacteria bacterium CG10_big_fil_rev_8_21_14_0_10_42_18</name>
    <dbReference type="NCBI Taxonomy" id="1974552"/>
    <lineage>
        <taxon>Bacteria</taxon>
        <taxon>Candidatus Doudnaibacteriota</taxon>
    </lineage>
</organism>
<evidence type="ECO:0000313" key="2">
    <source>
        <dbReference type="EMBL" id="PIR96383.1"/>
    </source>
</evidence>
<dbReference type="InterPro" id="IPR052500">
    <property type="entry name" value="Chloro/Mito_RNA_Process"/>
</dbReference>
<gene>
    <name evidence="2" type="ORF">COT92_01410</name>
</gene>
<reference evidence="3" key="1">
    <citation type="submission" date="2017-09" db="EMBL/GenBank/DDBJ databases">
        <title>Depth-based differentiation of microbial function through sediment-hosted aquifers and enrichment of novel symbionts in the deep terrestrial subsurface.</title>
        <authorList>
            <person name="Probst A.J."/>
            <person name="Ladd B."/>
            <person name="Jarett J.K."/>
            <person name="Geller-Mcgrath D.E."/>
            <person name="Sieber C.M.K."/>
            <person name="Emerson J.B."/>
            <person name="Anantharaman K."/>
            <person name="Thomas B.C."/>
            <person name="Malmstrom R."/>
            <person name="Stieglmeier M."/>
            <person name="Klingl A."/>
            <person name="Woyke T."/>
            <person name="Ryan C.M."/>
            <person name="Banfield J.F."/>
        </authorList>
    </citation>
    <scope>NUCLEOTIDE SEQUENCE [LARGE SCALE GENOMIC DNA]</scope>
</reference>
<dbReference type="PANTHER" id="PTHR47539">
    <property type="entry name" value="PENTATRICOPEPTIDE REPEAT-CONTAINING PROTEIN OTP51, CHLOROPLASTIC"/>
    <property type="match status" value="1"/>
</dbReference>
<dbReference type="GO" id="GO:0000373">
    <property type="term" value="P:Group II intron splicing"/>
    <property type="evidence" value="ECO:0007669"/>
    <property type="project" value="TreeGrafter"/>
</dbReference>
<accession>A0A2H0VBB4</accession>
<sequence length="210" mass="24766">MNTLELREFKKGLKLTNIQQEVLVGTLLGDSHLSNYKTGVNYKLMVQHGLSQKAYTDWLFNIYKNWVLTPPKVKDQIVNGKLYKKYWFNTISHVAFRFFAGQFYKNGKKTVPKLIHRWLTPRGLAVWFMDDGSIKSKHHRALIINTQCYSDTDLHLLQKVLLDKYKIATKLRKQKEGKQIYLLASSVQEFVNIIRPYILPEMEYKLNKLR</sequence>
<dbReference type="Proteomes" id="UP000230922">
    <property type="component" value="Unassembled WGS sequence"/>
</dbReference>
<name>A0A2H0VBB4_9BACT</name>
<dbReference type="AlphaFoldDB" id="A0A2H0VBB4"/>
<proteinExistence type="predicted"/>
<evidence type="ECO:0000259" key="1">
    <source>
        <dbReference type="Pfam" id="PF03161"/>
    </source>
</evidence>
<dbReference type="GO" id="GO:0045292">
    <property type="term" value="P:mRNA cis splicing, via spliceosome"/>
    <property type="evidence" value="ECO:0007669"/>
    <property type="project" value="TreeGrafter"/>
</dbReference>
<dbReference type="InterPro" id="IPR004860">
    <property type="entry name" value="LAGLIDADG_dom"/>
</dbReference>
<protein>
    <recommendedName>
        <fullName evidence="1">Homing endonuclease LAGLIDADG domain-containing protein</fullName>
    </recommendedName>
</protein>
<feature type="domain" description="Homing endonuclease LAGLIDADG" evidence="1">
    <location>
        <begin position="21"/>
        <end position="190"/>
    </location>
</feature>
<dbReference type="InterPro" id="IPR027434">
    <property type="entry name" value="Homing_endonucl"/>
</dbReference>
<evidence type="ECO:0000313" key="3">
    <source>
        <dbReference type="Proteomes" id="UP000230922"/>
    </source>
</evidence>
<dbReference type="SUPFAM" id="SSF55608">
    <property type="entry name" value="Homing endonucleases"/>
    <property type="match status" value="1"/>
</dbReference>
<dbReference type="Gene3D" id="3.10.28.10">
    <property type="entry name" value="Homing endonucleases"/>
    <property type="match status" value="2"/>
</dbReference>
<dbReference type="GO" id="GO:0004519">
    <property type="term" value="F:endonuclease activity"/>
    <property type="evidence" value="ECO:0007669"/>
    <property type="project" value="InterPro"/>
</dbReference>
<dbReference type="PANTHER" id="PTHR47539:SF1">
    <property type="entry name" value="PENTATRICOPEPTIDE REPEAT-CONTAINING PROTEIN OTP51, CHLOROPLASTIC"/>
    <property type="match status" value="1"/>
</dbReference>
<dbReference type="Pfam" id="PF03161">
    <property type="entry name" value="LAGLIDADG_2"/>
    <property type="match status" value="1"/>
</dbReference>
<dbReference type="GO" id="GO:0048564">
    <property type="term" value="P:photosystem I assembly"/>
    <property type="evidence" value="ECO:0007669"/>
    <property type="project" value="TreeGrafter"/>
</dbReference>
<comment type="caution">
    <text evidence="2">The sequence shown here is derived from an EMBL/GenBank/DDBJ whole genome shotgun (WGS) entry which is preliminary data.</text>
</comment>